<keyword evidence="3" id="KW-1185">Reference proteome</keyword>
<dbReference type="Gene3D" id="3.90.660.10">
    <property type="match status" value="1"/>
</dbReference>
<evidence type="ECO:0000313" key="3">
    <source>
        <dbReference type="Proteomes" id="UP001159363"/>
    </source>
</evidence>
<protein>
    <recommendedName>
        <fullName evidence="1">Amine oxidase domain-containing protein</fullName>
    </recommendedName>
</protein>
<feature type="domain" description="Amine oxidase" evidence="1">
    <location>
        <begin position="46"/>
        <end position="99"/>
    </location>
</feature>
<name>A0ABQ9H9B6_9NEOP</name>
<organism evidence="2 3">
    <name type="scientific">Dryococelus australis</name>
    <dbReference type="NCBI Taxonomy" id="614101"/>
    <lineage>
        <taxon>Eukaryota</taxon>
        <taxon>Metazoa</taxon>
        <taxon>Ecdysozoa</taxon>
        <taxon>Arthropoda</taxon>
        <taxon>Hexapoda</taxon>
        <taxon>Insecta</taxon>
        <taxon>Pterygota</taxon>
        <taxon>Neoptera</taxon>
        <taxon>Polyneoptera</taxon>
        <taxon>Phasmatodea</taxon>
        <taxon>Verophasmatodea</taxon>
        <taxon>Anareolatae</taxon>
        <taxon>Phasmatidae</taxon>
        <taxon>Eurycanthinae</taxon>
        <taxon>Dryococelus</taxon>
    </lineage>
</organism>
<dbReference type="InterPro" id="IPR002937">
    <property type="entry name" value="Amino_oxidase"/>
</dbReference>
<evidence type="ECO:0000259" key="1">
    <source>
        <dbReference type="Pfam" id="PF01593"/>
    </source>
</evidence>
<dbReference type="Pfam" id="PF01593">
    <property type="entry name" value="Amino_oxidase"/>
    <property type="match status" value="1"/>
</dbReference>
<accession>A0ABQ9H9B6</accession>
<dbReference type="SUPFAM" id="SSF54373">
    <property type="entry name" value="FAD-linked reductases, C-terminal domain"/>
    <property type="match status" value="1"/>
</dbReference>
<evidence type="ECO:0000313" key="2">
    <source>
        <dbReference type="EMBL" id="KAJ8880893.1"/>
    </source>
</evidence>
<comment type="caution">
    <text evidence="2">The sequence shown here is derived from an EMBL/GenBank/DDBJ whole genome shotgun (WGS) entry which is preliminary data.</text>
</comment>
<sequence length="157" mass="17321">MVCNDVLVKNVHLNNHALSVIVVPAEQRDNGLVVAMLACLNNGLRRMTLSDKQPQAIKDLGFATINKVFLVYDVPWWQSDTRGFQIIWPLKKTDFFSENEVDCLQHIVVSCWACASLPLLLLLFMEGDVALLITVPVAHSPLSTSPHATITGLGSRA</sequence>
<gene>
    <name evidence="2" type="ORF">PR048_017366</name>
</gene>
<reference evidence="2 3" key="1">
    <citation type="submission" date="2023-02" db="EMBL/GenBank/DDBJ databases">
        <title>LHISI_Scaffold_Assembly.</title>
        <authorList>
            <person name="Stuart O.P."/>
            <person name="Cleave R."/>
            <person name="Magrath M.J.L."/>
            <person name="Mikheyev A.S."/>
        </authorList>
    </citation>
    <scope>NUCLEOTIDE SEQUENCE [LARGE SCALE GENOMIC DNA]</scope>
    <source>
        <strain evidence="2">Daus_M_001</strain>
        <tissue evidence="2">Leg muscle</tissue>
    </source>
</reference>
<proteinExistence type="predicted"/>
<dbReference type="Proteomes" id="UP001159363">
    <property type="component" value="Chromosome 5"/>
</dbReference>
<dbReference type="EMBL" id="JARBHB010000006">
    <property type="protein sequence ID" value="KAJ8880893.1"/>
    <property type="molecule type" value="Genomic_DNA"/>
</dbReference>